<dbReference type="Pfam" id="PF02861">
    <property type="entry name" value="Clp_N"/>
    <property type="match status" value="1"/>
</dbReference>
<dbReference type="InterPro" id="IPR018368">
    <property type="entry name" value="ClpA/B_CS1"/>
</dbReference>
<dbReference type="FunFam" id="1.10.8.60:FF:000017">
    <property type="entry name" value="ATP-dependent chaperone ClpB"/>
    <property type="match status" value="1"/>
</dbReference>
<name>A0A9D1V9Y4_9BACT</name>
<comment type="subcellular location">
    <subcellularLocation>
        <location evidence="11">Cytoplasm</location>
    </subcellularLocation>
</comment>
<evidence type="ECO:0000256" key="2">
    <source>
        <dbReference type="ARBA" id="ARBA00017574"/>
    </source>
</evidence>
<dbReference type="InterPro" id="IPR027417">
    <property type="entry name" value="P-loop_NTPase"/>
</dbReference>
<dbReference type="SUPFAM" id="SSF52540">
    <property type="entry name" value="P-loop containing nucleoside triphosphate hydrolases"/>
    <property type="match status" value="2"/>
</dbReference>
<dbReference type="GO" id="GO:0042026">
    <property type="term" value="P:protein refolding"/>
    <property type="evidence" value="ECO:0007669"/>
    <property type="project" value="UniProtKB-UniRule"/>
</dbReference>
<dbReference type="Pfam" id="PF07724">
    <property type="entry name" value="AAA_2"/>
    <property type="match status" value="1"/>
</dbReference>
<evidence type="ECO:0000256" key="8">
    <source>
        <dbReference type="ARBA" id="ARBA00026057"/>
    </source>
</evidence>
<dbReference type="Gene3D" id="3.40.50.300">
    <property type="entry name" value="P-loop containing nucleotide triphosphate hydrolases"/>
    <property type="match status" value="3"/>
</dbReference>
<dbReference type="InterPro" id="IPR036628">
    <property type="entry name" value="Clp_N_dom_sf"/>
</dbReference>
<keyword evidence="11" id="KW-0346">Stress response</keyword>
<keyword evidence="4 10" id="KW-0547">Nucleotide-binding</keyword>
<evidence type="ECO:0000256" key="9">
    <source>
        <dbReference type="PROSITE-ProRule" id="PRU01251"/>
    </source>
</evidence>
<evidence type="ECO:0000256" key="10">
    <source>
        <dbReference type="RuleBase" id="RU004432"/>
    </source>
</evidence>
<evidence type="ECO:0000256" key="7">
    <source>
        <dbReference type="ARBA" id="ARBA00023186"/>
    </source>
</evidence>
<dbReference type="GO" id="GO:0016887">
    <property type="term" value="F:ATP hydrolysis activity"/>
    <property type="evidence" value="ECO:0007669"/>
    <property type="project" value="InterPro"/>
</dbReference>
<organism evidence="13 14">
    <name type="scientific">Candidatus Akkermansia intestinigallinarum</name>
    <dbReference type="NCBI Taxonomy" id="2838431"/>
    <lineage>
        <taxon>Bacteria</taxon>
        <taxon>Pseudomonadati</taxon>
        <taxon>Verrucomicrobiota</taxon>
        <taxon>Verrucomicrobiia</taxon>
        <taxon>Verrucomicrobiales</taxon>
        <taxon>Akkermansiaceae</taxon>
        <taxon>Akkermansia</taxon>
    </lineage>
</organism>
<dbReference type="InterPro" id="IPR004176">
    <property type="entry name" value="Clp_R_N"/>
</dbReference>
<dbReference type="InterPro" id="IPR041546">
    <property type="entry name" value="ClpA/ClpB_AAA_lid"/>
</dbReference>
<dbReference type="PROSITE" id="PS00871">
    <property type="entry name" value="CLPAB_2"/>
    <property type="match status" value="1"/>
</dbReference>
<dbReference type="InterPro" id="IPR019489">
    <property type="entry name" value="Clp_ATPase_C"/>
</dbReference>
<dbReference type="Proteomes" id="UP000823964">
    <property type="component" value="Unassembled WGS sequence"/>
</dbReference>
<dbReference type="EMBL" id="DXFQ01000028">
    <property type="protein sequence ID" value="HIX19323.1"/>
    <property type="molecule type" value="Genomic_DNA"/>
</dbReference>
<dbReference type="InterPro" id="IPR050130">
    <property type="entry name" value="ClpA_ClpB"/>
</dbReference>
<keyword evidence="6 11" id="KW-0175">Coiled coil</keyword>
<evidence type="ECO:0000256" key="1">
    <source>
        <dbReference type="ARBA" id="ARBA00008675"/>
    </source>
</evidence>
<dbReference type="InterPro" id="IPR028299">
    <property type="entry name" value="ClpA/B_CS2"/>
</dbReference>
<comment type="caution">
    <text evidence="13">The sequence shown here is derived from an EMBL/GenBank/DDBJ whole genome shotgun (WGS) entry which is preliminary data.</text>
</comment>
<protein>
    <recommendedName>
        <fullName evidence="2 11">Chaperone protein ClpB</fullName>
    </recommendedName>
</protein>
<gene>
    <name evidence="11 13" type="primary">clpB</name>
    <name evidence="13" type="ORF">H9862_01820</name>
</gene>
<comment type="subunit">
    <text evidence="8">Homohexamer. The oligomerization is ATP-dependent.</text>
</comment>
<dbReference type="GO" id="GO:0005524">
    <property type="term" value="F:ATP binding"/>
    <property type="evidence" value="ECO:0007669"/>
    <property type="project" value="UniProtKB-UniRule"/>
</dbReference>
<sequence length="858" mass="95028">MNNNLTTKFMEALQAAQRNAQAAGRAQIYPAELMLALVRQEGGVLASVLNKAGVDPKRLAKELEALLQKQPRQRGAVAQSPGLSAELDRDLNAAEAMRQQMKDDYLSVEHFVLGVFRDDAELTRTLEAAGLTQAKYMQALKEVRGNQRVTDQDPEEKYQTLEKYGTDLTARARQGKIDPVIGRDGEIRRVLQILSRRTKNNPVLIGEPGVGKTAIAEGLARRIVNGDVPESMKGKRLISLNIGSMLAGAKYRGEFEERLKAFIKEVTASNGEIILFIDELHTLVGAGAGGDSSMDAANLLKPALARGELRTIGATTLDEYRKYIEKDAALERRFQPVYVAEPSVEDTIAILRGLKERYEVHHGVHITDGALVAAATLSNRYITDRFLPDKAVDLVDEAAARLKIELDSMPSEIDELNRSAMQLEMERQALAKEKDDDSRQRLEKITRDLADTKEKVDAMIAQWKSEKEVVVKAREAQKKIDTLRTEAEQAQRRGDLGRASEILYGEIPAAEAASKQAREALTKLQSSGDGLLKEEVTEADIAKVVSTWTGIPAARLAEGEREKLLHMEERLGERLIGQKMAVKAVADAVRRSRAGLQDENRPLGSFIFLGPTGVGKTELAKALAEFLFDDEAAMVRIDMSEYMEKHSVSRLIGAPPGYVGYDEGGQLTEAVRRRPYSVVLFDEIEKAHPDVFNVLLQVLDDGRITDGQGRTVDFTNTVLIMTSNIGSQFILNERDAAARNTKALDALRGHFRPEFLNRIDEIIIFDRLEGEDLKRIVNIQLRRVHKRLAARGLKLELSDAAAELVAEHGYDPVYGARPLKRAIQHDILDPLSLAILEGRFPEGSTIHVDVHDGGIVFN</sequence>
<evidence type="ECO:0000256" key="6">
    <source>
        <dbReference type="ARBA" id="ARBA00023054"/>
    </source>
</evidence>
<dbReference type="InterPro" id="IPR003593">
    <property type="entry name" value="AAA+_ATPase"/>
</dbReference>
<reference evidence="13" key="2">
    <citation type="submission" date="2021-04" db="EMBL/GenBank/DDBJ databases">
        <authorList>
            <person name="Gilroy R."/>
        </authorList>
    </citation>
    <scope>NUCLEOTIDE SEQUENCE</scope>
    <source>
        <strain evidence="13">14975</strain>
    </source>
</reference>
<evidence type="ECO:0000313" key="14">
    <source>
        <dbReference type="Proteomes" id="UP000823964"/>
    </source>
</evidence>
<dbReference type="Pfam" id="PF10431">
    <property type="entry name" value="ClpB_D2-small"/>
    <property type="match status" value="1"/>
</dbReference>
<dbReference type="SMART" id="SM00382">
    <property type="entry name" value="AAA"/>
    <property type="match status" value="2"/>
</dbReference>
<dbReference type="PANTHER" id="PTHR11638">
    <property type="entry name" value="ATP-DEPENDENT CLP PROTEASE"/>
    <property type="match status" value="1"/>
</dbReference>
<dbReference type="Pfam" id="PF00004">
    <property type="entry name" value="AAA"/>
    <property type="match status" value="1"/>
</dbReference>
<dbReference type="Gene3D" id="1.10.1780.10">
    <property type="entry name" value="Clp, N-terminal domain"/>
    <property type="match status" value="1"/>
</dbReference>
<dbReference type="InterPro" id="IPR003959">
    <property type="entry name" value="ATPase_AAA_core"/>
</dbReference>
<feature type="domain" description="Clp R" evidence="12">
    <location>
        <begin position="1"/>
        <end position="146"/>
    </location>
</feature>
<dbReference type="PANTHER" id="PTHR11638:SF18">
    <property type="entry name" value="HEAT SHOCK PROTEIN 104"/>
    <property type="match status" value="1"/>
</dbReference>
<proteinExistence type="inferred from homology"/>
<dbReference type="FunFam" id="3.40.50.300:FF:000120">
    <property type="entry name" value="ATP-dependent chaperone ClpB"/>
    <property type="match status" value="1"/>
</dbReference>
<dbReference type="CDD" id="cd19499">
    <property type="entry name" value="RecA-like_ClpB_Hsp104-like"/>
    <property type="match status" value="1"/>
</dbReference>
<evidence type="ECO:0000259" key="12">
    <source>
        <dbReference type="PROSITE" id="PS51903"/>
    </source>
</evidence>
<keyword evidence="11" id="KW-0963">Cytoplasm</keyword>
<evidence type="ECO:0000256" key="4">
    <source>
        <dbReference type="ARBA" id="ARBA00022741"/>
    </source>
</evidence>
<comment type="function">
    <text evidence="11">Part of a stress-induced multi-chaperone system, it is involved in the recovery of the cell from heat-induced damage, in cooperation with DnaK, DnaJ and GrpE.</text>
</comment>
<comment type="similarity">
    <text evidence="1 10">Belongs to the ClpA/ClpB family.</text>
</comment>
<dbReference type="SMART" id="SM01086">
    <property type="entry name" value="ClpB_D2-small"/>
    <property type="match status" value="1"/>
</dbReference>
<dbReference type="SUPFAM" id="SSF81923">
    <property type="entry name" value="Double Clp-N motif"/>
    <property type="match status" value="1"/>
</dbReference>
<reference evidence="13" key="1">
    <citation type="journal article" date="2021" name="PeerJ">
        <title>Extensive microbial diversity within the chicken gut microbiome revealed by metagenomics and culture.</title>
        <authorList>
            <person name="Gilroy R."/>
            <person name="Ravi A."/>
            <person name="Getino M."/>
            <person name="Pursley I."/>
            <person name="Horton D.L."/>
            <person name="Alikhan N.F."/>
            <person name="Baker D."/>
            <person name="Gharbi K."/>
            <person name="Hall N."/>
            <person name="Watson M."/>
            <person name="Adriaenssens E.M."/>
            <person name="Foster-Nyarko E."/>
            <person name="Jarju S."/>
            <person name="Secka A."/>
            <person name="Antonio M."/>
            <person name="Oren A."/>
            <person name="Chaudhuri R.R."/>
            <person name="La Ragione R."/>
            <person name="Hildebrand F."/>
            <person name="Pallen M.J."/>
        </authorList>
    </citation>
    <scope>NUCLEOTIDE SEQUENCE</scope>
    <source>
        <strain evidence="13">14975</strain>
    </source>
</reference>
<dbReference type="PRINTS" id="PR00300">
    <property type="entry name" value="CLPPROTEASEA"/>
</dbReference>
<feature type="coiled-coil region" evidence="11">
    <location>
        <begin position="413"/>
        <end position="493"/>
    </location>
</feature>
<dbReference type="Gene3D" id="1.10.8.60">
    <property type="match status" value="1"/>
</dbReference>
<dbReference type="AlphaFoldDB" id="A0A9D1V9Y4"/>
<dbReference type="GO" id="GO:0005737">
    <property type="term" value="C:cytoplasm"/>
    <property type="evidence" value="ECO:0007669"/>
    <property type="project" value="UniProtKB-SubCell"/>
</dbReference>
<comment type="subunit">
    <text evidence="11">Homohexamer; The oligomerization is ATP-dependent.</text>
</comment>
<keyword evidence="3 9" id="KW-0677">Repeat</keyword>
<evidence type="ECO:0000256" key="3">
    <source>
        <dbReference type="ARBA" id="ARBA00022737"/>
    </source>
</evidence>
<dbReference type="InterPro" id="IPR017730">
    <property type="entry name" value="Chaperonin_ClpB"/>
</dbReference>
<dbReference type="PROSITE" id="PS51903">
    <property type="entry name" value="CLP_R"/>
    <property type="match status" value="1"/>
</dbReference>
<keyword evidence="5 10" id="KW-0067">ATP-binding</keyword>
<evidence type="ECO:0000313" key="13">
    <source>
        <dbReference type="EMBL" id="HIX19323.1"/>
    </source>
</evidence>
<evidence type="ECO:0000256" key="5">
    <source>
        <dbReference type="ARBA" id="ARBA00022840"/>
    </source>
</evidence>
<dbReference type="CDD" id="cd00009">
    <property type="entry name" value="AAA"/>
    <property type="match status" value="1"/>
</dbReference>
<evidence type="ECO:0000256" key="11">
    <source>
        <dbReference type="RuleBase" id="RU362034"/>
    </source>
</evidence>
<keyword evidence="7 10" id="KW-0143">Chaperone</keyword>
<dbReference type="FunFam" id="3.40.50.300:FF:000025">
    <property type="entry name" value="ATP-dependent Clp protease subunit"/>
    <property type="match status" value="1"/>
</dbReference>
<accession>A0A9D1V9Y4</accession>
<dbReference type="Pfam" id="PF17871">
    <property type="entry name" value="AAA_lid_9"/>
    <property type="match status" value="1"/>
</dbReference>
<dbReference type="PROSITE" id="PS00870">
    <property type="entry name" value="CLPAB_1"/>
    <property type="match status" value="1"/>
</dbReference>
<dbReference type="InterPro" id="IPR001270">
    <property type="entry name" value="ClpA/B"/>
</dbReference>
<dbReference type="NCBIfam" id="TIGR03346">
    <property type="entry name" value="chaperone_ClpB"/>
    <property type="match status" value="1"/>
</dbReference>
<dbReference type="FunFam" id="3.40.50.300:FF:000010">
    <property type="entry name" value="Chaperone clpB 1, putative"/>
    <property type="match status" value="1"/>
</dbReference>
<dbReference type="GO" id="GO:0034605">
    <property type="term" value="P:cellular response to heat"/>
    <property type="evidence" value="ECO:0007669"/>
    <property type="project" value="TreeGrafter"/>
</dbReference>